<gene>
    <name evidence="2" type="ORF">J1605_013879</name>
</gene>
<sequence>MGAEVSRDHFCSLEALNTTPAAELPSRPKAARGQGCALRGWRSEDWGIHLSVQPGQLQGQVWPRNLLCRRSAQLERKSLSVSAPSSPSFRPHIPAPGAKSAAEAAGGQEGERAGSGALTLLGGGACERRACAQREAVAPAKTKGKTVAERARGG</sequence>
<reference evidence="2 3" key="1">
    <citation type="submission" date="2022-11" db="EMBL/GenBank/DDBJ databases">
        <title>Whole genome sequence of Eschrichtius robustus ER-17-0199.</title>
        <authorList>
            <person name="Bruniche-Olsen A."/>
            <person name="Black A.N."/>
            <person name="Fields C.J."/>
            <person name="Walden K."/>
            <person name="Dewoody J.A."/>
        </authorList>
    </citation>
    <scope>NUCLEOTIDE SEQUENCE [LARGE SCALE GENOMIC DNA]</scope>
    <source>
        <strain evidence="2">ER-17-0199</strain>
        <tissue evidence="2">Blubber</tissue>
    </source>
</reference>
<feature type="compositionally biased region" description="Low complexity" evidence="1">
    <location>
        <begin position="79"/>
        <end position="106"/>
    </location>
</feature>
<keyword evidence="3" id="KW-1185">Reference proteome</keyword>
<evidence type="ECO:0000313" key="3">
    <source>
        <dbReference type="Proteomes" id="UP001159641"/>
    </source>
</evidence>
<organism evidence="2 3">
    <name type="scientific">Eschrichtius robustus</name>
    <name type="common">California gray whale</name>
    <name type="synonym">Eschrichtius gibbosus</name>
    <dbReference type="NCBI Taxonomy" id="9764"/>
    <lineage>
        <taxon>Eukaryota</taxon>
        <taxon>Metazoa</taxon>
        <taxon>Chordata</taxon>
        <taxon>Craniata</taxon>
        <taxon>Vertebrata</taxon>
        <taxon>Euteleostomi</taxon>
        <taxon>Mammalia</taxon>
        <taxon>Eutheria</taxon>
        <taxon>Laurasiatheria</taxon>
        <taxon>Artiodactyla</taxon>
        <taxon>Whippomorpha</taxon>
        <taxon>Cetacea</taxon>
        <taxon>Mysticeti</taxon>
        <taxon>Eschrichtiidae</taxon>
        <taxon>Eschrichtius</taxon>
    </lineage>
</organism>
<dbReference type="EMBL" id="JAIQCJ010002266">
    <property type="protein sequence ID" value="KAJ8778163.1"/>
    <property type="molecule type" value="Genomic_DNA"/>
</dbReference>
<accession>A0AB34GGD9</accession>
<feature type="region of interest" description="Disordered" evidence="1">
    <location>
        <begin position="77"/>
        <end position="118"/>
    </location>
</feature>
<dbReference type="Proteomes" id="UP001159641">
    <property type="component" value="Unassembled WGS sequence"/>
</dbReference>
<dbReference type="AlphaFoldDB" id="A0AB34GGD9"/>
<evidence type="ECO:0000256" key="1">
    <source>
        <dbReference type="SAM" id="MobiDB-lite"/>
    </source>
</evidence>
<name>A0AB34GGD9_ESCRO</name>
<feature type="region of interest" description="Disordered" evidence="1">
    <location>
        <begin position="134"/>
        <end position="154"/>
    </location>
</feature>
<evidence type="ECO:0000313" key="2">
    <source>
        <dbReference type="EMBL" id="KAJ8778163.1"/>
    </source>
</evidence>
<protein>
    <submittedName>
        <fullName evidence="2">Uncharacterized protein</fullName>
    </submittedName>
</protein>
<proteinExistence type="predicted"/>
<comment type="caution">
    <text evidence="2">The sequence shown here is derived from an EMBL/GenBank/DDBJ whole genome shotgun (WGS) entry which is preliminary data.</text>
</comment>